<dbReference type="InterPro" id="IPR040420">
    <property type="entry name" value="At1g76660-like"/>
</dbReference>
<keyword evidence="3" id="KW-1185">Reference proteome</keyword>
<name>A0ABD3T962_9LAMI</name>
<gene>
    <name evidence="2" type="ORF">ACJIZ3_008215</name>
</gene>
<protein>
    <submittedName>
        <fullName evidence="2">Uncharacterized protein</fullName>
    </submittedName>
</protein>
<evidence type="ECO:0000313" key="3">
    <source>
        <dbReference type="Proteomes" id="UP001634393"/>
    </source>
</evidence>
<comment type="caution">
    <text evidence="2">The sequence shown here is derived from an EMBL/GenBank/DDBJ whole genome shotgun (WGS) entry which is preliminary data.</text>
</comment>
<dbReference type="Proteomes" id="UP001634393">
    <property type="component" value="Unassembled WGS sequence"/>
</dbReference>
<dbReference type="EMBL" id="JBJXBP010000004">
    <property type="protein sequence ID" value="KAL3833479.1"/>
    <property type="molecule type" value="Genomic_DNA"/>
</dbReference>
<accession>A0ABD3T962</accession>
<reference evidence="2 3" key="1">
    <citation type="submission" date="2024-12" db="EMBL/GenBank/DDBJ databases">
        <title>The unique morphological basis and parallel evolutionary history of personate flowers in Penstemon.</title>
        <authorList>
            <person name="Depatie T.H."/>
            <person name="Wessinger C.A."/>
        </authorList>
    </citation>
    <scope>NUCLEOTIDE SEQUENCE [LARGE SCALE GENOMIC DNA]</scope>
    <source>
        <strain evidence="2">WTNN_2</strain>
        <tissue evidence="2">Leaf</tissue>
    </source>
</reference>
<feature type="region of interest" description="Disordered" evidence="1">
    <location>
        <begin position="140"/>
        <end position="178"/>
    </location>
</feature>
<proteinExistence type="predicted"/>
<evidence type="ECO:0000256" key="1">
    <source>
        <dbReference type="SAM" id="MobiDB-lite"/>
    </source>
</evidence>
<organism evidence="2 3">
    <name type="scientific">Penstemon smallii</name>
    <dbReference type="NCBI Taxonomy" id="265156"/>
    <lineage>
        <taxon>Eukaryota</taxon>
        <taxon>Viridiplantae</taxon>
        <taxon>Streptophyta</taxon>
        <taxon>Embryophyta</taxon>
        <taxon>Tracheophyta</taxon>
        <taxon>Spermatophyta</taxon>
        <taxon>Magnoliopsida</taxon>
        <taxon>eudicotyledons</taxon>
        <taxon>Gunneridae</taxon>
        <taxon>Pentapetalae</taxon>
        <taxon>asterids</taxon>
        <taxon>lamiids</taxon>
        <taxon>Lamiales</taxon>
        <taxon>Plantaginaceae</taxon>
        <taxon>Cheloneae</taxon>
        <taxon>Penstemon</taxon>
    </lineage>
</organism>
<dbReference type="PANTHER" id="PTHR31798">
    <property type="entry name" value="HYDROXYPROLINE-RICH GLYCOPROTEIN-LIKE"/>
    <property type="match status" value="1"/>
</dbReference>
<feature type="compositionally biased region" description="Polar residues" evidence="1">
    <location>
        <begin position="155"/>
        <end position="169"/>
    </location>
</feature>
<dbReference type="PANTHER" id="PTHR31798:SF2">
    <property type="entry name" value="HYDROXYPROLINE-RICH GLYCOPROTEIN FAMILY PROTEIN"/>
    <property type="match status" value="1"/>
</dbReference>
<sequence length="324" mass="36100">MYSPGGPASMFAIGPYAYETQLVSPPVFSTFTTEPSTAPYTPPTESYLNTPSSPEVPFARLLEPNLQNREASRRYPISQYEFQSSQFQPGSPGSHLISPCSGTSSPYPYEFTRHPFFLEYKNGNPPKPLDVDKDALSEWDSRQGSGVVTPDATGPRSSHNGVLNRQYSDVSPLPDTRNRLRNDDAVVLDHRVSFEVTAEEIIRCVEKKPVAWPKILPESVENVEHTGEEKSMQTEKLKDYPTGETSIYATENALAEGENEHKRQKNRSITLGSAKEFNFDNIDGGNSDEPSIGSDWWANEKVLGEEVGPSKNWSFFPMVHTEVS</sequence>
<evidence type="ECO:0000313" key="2">
    <source>
        <dbReference type="EMBL" id="KAL3833479.1"/>
    </source>
</evidence>
<dbReference type="AlphaFoldDB" id="A0ABD3T962"/>